<dbReference type="InterPro" id="IPR030677">
    <property type="entry name" value="Nnr"/>
</dbReference>
<comment type="cofactor">
    <cofactor evidence="18 19">
        <name>K(+)</name>
        <dbReference type="ChEBI" id="CHEBI:29103"/>
    </cofactor>
    <text evidence="18 19">Binds 1 potassium ion per subunit.</text>
</comment>
<comment type="subunit">
    <text evidence="17">Homotetramer.</text>
</comment>
<dbReference type="HAMAP" id="MF_01966">
    <property type="entry name" value="NADHX_epimerase"/>
    <property type="match status" value="1"/>
</dbReference>
<evidence type="ECO:0000256" key="10">
    <source>
        <dbReference type="ARBA" id="ARBA00023027"/>
    </source>
</evidence>
<comment type="cofactor">
    <cofactor evidence="17">
        <name>Mg(2+)</name>
        <dbReference type="ChEBI" id="CHEBI:18420"/>
    </cofactor>
</comment>
<evidence type="ECO:0000256" key="14">
    <source>
        <dbReference type="ARBA" id="ARBA00025153"/>
    </source>
</evidence>
<comment type="function">
    <text evidence="17">Catalyzes the dehydration of the S-form of NAD(P)HX at the expense of ADP, which is converted to AMP. Together with NAD(P)HX epimerase, which catalyzes the epimerization of the S- and R-forms, the enzyme allows the repair of both epimers of NAD(P)HX, a damaged form of NAD(P)H that is a result of enzymatic or heat-dependent hydration.</text>
</comment>
<keyword evidence="22" id="KW-0418">Kinase</keyword>
<feature type="binding site" evidence="17">
    <location>
        <position position="379"/>
    </location>
    <ligand>
        <name>(6S)-NADPHX</name>
        <dbReference type="ChEBI" id="CHEBI:64076"/>
    </ligand>
</feature>
<dbReference type="SUPFAM" id="SSF64153">
    <property type="entry name" value="YjeF N-terminal domain-like"/>
    <property type="match status" value="1"/>
</dbReference>
<dbReference type="Gene3D" id="3.40.50.10260">
    <property type="entry name" value="YjeF N-terminal domain"/>
    <property type="match status" value="1"/>
</dbReference>
<evidence type="ECO:0000256" key="1">
    <source>
        <dbReference type="ARBA" id="ARBA00000013"/>
    </source>
</evidence>
<feature type="binding site" evidence="18">
    <location>
        <position position="59"/>
    </location>
    <ligand>
        <name>K(+)</name>
        <dbReference type="ChEBI" id="CHEBI:29103"/>
    </ligand>
</feature>
<evidence type="ECO:0000259" key="20">
    <source>
        <dbReference type="PROSITE" id="PS51383"/>
    </source>
</evidence>
<evidence type="ECO:0000256" key="2">
    <source>
        <dbReference type="ARBA" id="ARBA00000909"/>
    </source>
</evidence>
<comment type="catalytic activity">
    <reaction evidence="1 18 19">
        <text>(6R)-NADHX = (6S)-NADHX</text>
        <dbReference type="Rhea" id="RHEA:32215"/>
        <dbReference type="ChEBI" id="CHEBI:64074"/>
        <dbReference type="ChEBI" id="CHEBI:64075"/>
        <dbReference type="EC" id="5.1.99.6"/>
    </reaction>
</comment>
<evidence type="ECO:0000256" key="12">
    <source>
        <dbReference type="ARBA" id="ARBA00023239"/>
    </source>
</evidence>
<comment type="function">
    <text evidence="18">Catalyzes the epimerization of the S- and R-forms of NAD(P)HX, a damaged form of NAD(P)H that is a result of enzymatic or heat-dependent hydration. This is a prerequisite for the S-specific NAD(P)H-hydrate dehydratase to allow the repair of both epimers of NAD(P)HX.</text>
</comment>
<feature type="binding site" evidence="17">
    <location>
        <position position="266"/>
    </location>
    <ligand>
        <name>(6S)-NADPHX</name>
        <dbReference type="ChEBI" id="CHEBI:64076"/>
    </ligand>
</feature>
<protein>
    <recommendedName>
        <fullName evidence="19">Bifunctional NAD(P)H-hydrate repair enzyme</fullName>
    </recommendedName>
    <alternativeName>
        <fullName evidence="19">Nicotinamide nucleotide repair protein</fullName>
    </alternativeName>
    <domain>
        <recommendedName>
            <fullName evidence="19">ADP-dependent (S)-NAD(P)H-hydrate dehydratase</fullName>
            <ecNumber evidence="19">4.2.1.136</ecNumber>
        </recommendedName>
        <alternativeName>
            <fullName evidence="19">ADP-dependent NAD(P)HX dehydratase</fullName>
        </alternativeName>
    </domain>
    <domain>
        <recommendedName>
            <fullName evidence="19">NAD(P)H-hydrate epimerase</fullName>
            <ecNumber evidence="19">5.1.99.6</ecNumber>
        </recommendedName>
    </domain>
</protein>
<dbReference type="NCBIfam" id="TIGR00197">
    <property type="entry name" value="yjeF_nterm"/>
    <property type="match status" value="1"/>
</dbReference>
<comment type="function">
    <text evidence="14 19">Bifunctional enzyme that catalyzes the epimerization of the S- and R-forms of NAD(P)HX and the dehydration of the S-form of NAD(P)HX at the expense of ADP, which is converted to AMP. This allows the repair of both epimers of NAD(P)HX, a damaged form of NAD(P)H that is a result of enzymatic or heat-dependent hydration.</text>
</comment>
<evidence type="ECO:0000313" key="22">
    <source>
        <dbReference type="EMBL" id="SFR48908.1"/>
    </source>
</evidence>
<feature type="domain" description="YjeF C-terminal" evidence="20">
    <location>
        <begin position="231"/>
        <end position="502"/>
    </location>
</feature>
<evidence type="ECO:0000256" key="18">
    <source>
        <dbReference type="HAMAP-Rule" id="MF_01966"/>
    </source>
</evidence>
<comment type="similarity">
    <text evidence="3 19">In the N-terminal section; belongs to the NnrE/AIBP family.</text>
</comment>
<evidence type="ECO:0000256" key="3">
    <source>
        <dbReference type="ARBA" id="ARBA00006001"/>
    </source>
</evidence>
<keyword evidence="22" id="KW-0808">Transferase</keyword>
<dbReference type="CDD" id="cd01171">
    <property type="entry name" value="YXKO-related"/>
    <property type="match status" value="1"/>
</dbReference>
<name>A0A1I6H3C4_9FLAO</name>
<feature type="binding site" evidence="18">
    <location>
        <position position="126"/>
    </location>
    <ligand>
        <name>K(+)</name>
        <dbReference type="ChEBI" id="CHEBI:29103"/>
    </ligand>
</feature>
<evidence type="ECO:0000256" key="7">
    <source>
        <dbReference type="ARBA" id="ARBA00022840"/>
    </source>
</evidence>
<keyword evidence="5 18" id="KW-0479">Metal-binding</keyword>
<keyword evidence="12 17" id="KW-0456">Lyase</keyword>
<reference evidence="22 23" key="1">
    <citation type="submission" date="2016-10" db="EMBL/GenBank/DDBJ databases">
        <authorList>
            <person name="de Groot N.N."/>
        </authorList>
    </citation>
    <scope>NUCLEOTIDE SEQUENCE [LARGE SCALE GENOMIC DNA]</scope>
    <source>
        <strain evidence="22 23">DSM 21019</strain>
    </source>
</reference>
<dbReference type="PROSITE" id="PS51383">
    <property type="entry name" value="YJEF_C_3"/>
    <property type="match status" value="1"/>
</dbReference>
<dbReference type="EMBL" id="FOYQ01000002">
    <property type="protein sequence ID" value="SFR48908.1"/>
    <property type="molecule type" value="Genomic_DNA"/>
</dbReference>
<comment type="similarity">
    <text evidence="17">Belongs to the NnrD/CARKD family.</text>
</comment>
<comment type="similarity">
    <text evidence="18">Belongs to the NnrE/AIBP family.</text>
</comment>
<dbReference type="InterPro" id="IPR000631">
    <property type="entry name" value="CARKD"/>
</dbReference>
<comment type="catalytic activity">
    <reaction evidence="2 18 19">
        <text>(6R)-NADPHX = (6S)-NADPHX</text>
        <dbReference type="Rhea" id="RHEA:32227"/>
        <dbReference type="ChEBI" id="CHEBI:64076"/>
        <dbReference type="ChEBI" id="CHEBI:64077"/>
        <dbReference type="EC" id="5.1.99.6"/>
    </reaction>
</comment>
<evidence type="ECO:0000259" key="21">
    <source>
        <dbReference type="PROSITE" id="PS51385"/>
    </source>
</evidence>
<evidence type="ECO:0000256" key="19">
    <source>
        <dbReference type="PIRNR" id="PIRNR017184"/>
    </source>
</evidence>
<dbReference type="PROSITE" id="PS51385">
    <property type="entry name" value="YJEF_N"/>
    <property type="match status" value="1"/>
</dbReference>
<comment type="catalytic activity">
    <reaction evidence="15 17 19">
        <text>(6S)-NADHX + ADP = AMP + phosphate + NADH + H(+)</text>
        <dbReference type="Rhea" id="RHEA:32223"/>
        <dbReference type="ChEBI" id="CHEBI:15378"/>
        <dbReference type="ChEBI" id="CHEBI:43474"/>
        <dbReference type="ChEBI" id="CHEBI:57945"/>
        <dbReference type="ChEBI" id="CHEBI:64074"/>
        <dbReference type="ChEBI" id="CHEBI:456215"/>
        <dbReference type="ChEBI" id="CHEBI:456216"/>
        <dbReference type="EC" id="4.2.1.136"/>
    </reaction>
</comment>
<evidence type="ECO:0000256" key="11">
    <source>
        <dbReference type="ARBA" id="ARBA00023235"/>
    </source>
</evidence>
<keyword evidence="10 17" id="KW-0520">NAD</keyword>
<dbReference type="GO" id="GO:0110051">
    <property type="term" value="P:metabolite repair"/>
    <property type="evidence" value="ECO:0007669"/>
    <property type="project" value="TreeGrafter"/>
</dbReference>
<comment type="catalytic activity">
    <reaction evidence="16 17 19">
        <text>(6S)-NADPHX + ADP = AMP + phosphate + NADPH + H(+)</text>
        <dbReference type="Rhea" id="RHEA:32235"/>
        <dbReference type="ChEBI" id="CHEBI:15378"/>
        <dbReference type="ChEBI" id="CHEBI:43474"/>
        <dbReference type="ChEBI" id="CHEBI:57783"/>
        <dbReference type="ChEBI" id="CHEBI:64076"/>
        <dbReference type="ChEBI" id="CHEBI:456215"/>
        <dbReference type="ChEBI" id="CHEBI:456216"/>
        <dbReference type="EC" id="4.2.1.136"/>
    </reaction>
</comment>
<keyword evidence="23" id="KW-1185">Reference proteome</keyword>
<dbReference type="GO" id="GO:0052856">
    <property type="term" value="F:NAD(P)HX epimerase activity"/>
    <property type="evidence" value="ECO:0007669"/>
    <property type="project" value="UniProtKB-UniRule"/>
</dbReference>
<dbReference type="STRING" id="400055.SAMN04490243_2184"/>
<dbReference type="Gene3D" id="3.40.1190.20">
    <property type="match status" value="1"/>
</dbReference>
<accession>A0A1I6H3C4</accession>
<proteinExistence type="inferred from homology"/>
<feature type="binding site" evidence="18">
    <location>
        <begin position="130"/>
        <end position="136"/>
    </location>
    <ligand>
        <name>(6S)-NADPHX</name>
        <dbReference type="ChEBI" id="CHEBI:64076"/>
    </ligand>
</feature>
<dbReference type="OrthoDB" id="9806925at2"/>
<evidence type="ECO:0000256" key="6">
    <source>
        <dbReference type="ARBA" id="ARBA00022741"/>
    </source>
</evidence>
<dbReference type="PIRSF" id="PIRSF017184">
    <property type="entry name" value="Nnr"/>
    <property type="match status" value="1"/>
</dbReference>
<keyword evidence="7 17" id="KW-0067">ATP-binding</keyword>
<evidence type="ECO:0000256" key="8">
    <source>
        <dbReference type="ARBA" id="ARBA00022857"/>
    </source>
</evidence>
<sequence>MKILSRQQIYKADKETTRIQQISSLELMERAATRAFEWIHQRLQGSPVPIYLLCGIGNNGGDGLVIARHLAEHGYHIEVFIVDYHPKRSPDFLENLQALKQRKVWPTTLESGQALPAMDPQGILVDAIFGIGLSRVPDPWMKSVIDQINSSGLFVLAIDLPSGMPADFSDFDPAQNGLSMVHAQHTLTFGAPKLTFFLPETGSAVGQWTVLDIGLAREYTDAVQTEFSGYGAGLIRSLYRPRQKFTHKGSFGHLWVVGGSYGTMGALQLAARGGLRSGAGKVTAWTPQCGVDILQGNLPEVMVRTGKGKKQLTDFPQAGKFTLVAGMGLGTAKVTADAFVPWLKQWKQPVVLDADALNILSQNPEGFNSVPAGSILTPHPGEFARMVGNWTSDADKLEKARNFVKQYSCILVLKGAHTLVLDQHHGFFNTSGNPGMATAGSGDVLAGMIGGLLAQGYEPVQAALAGVYLHGLSADIGVQKLGYEALTAGDIISGIGPAFVSLFQTAESGPPQEEAAKEE</sequence>
<dbReference type="RefSeq" id="WP_092982615.1">
    <property type="nucleotide sequence ID" value="NZ_FOYQ01000002.1"/>
</dbReference>
<dbReference type="PANTHER" id="PTHR12592:SF0">
    <property type="entry name" value="ATP-DEPENDENT (S)-NAD(P)H-HYDRATE DEHYDRATASE"/>
    <property type="match status" value="1"/>
</dbReference>
<keyword evidence="13" id="KW-0511">Multifunctional enzyme</keyword>
<organism evidence="22 23">
    <name type="scientific">Robiginitalea myxolifaciens</name>
    <dbReference type="NCBI Taxonomy" id="400055"/>
    <lineage>
        <taxon>Bacteria</taxon>
        <taxon>Pseudomonadati</taxon>
        <taxon>Bacteroidota</taxon>
        <taxon>Flavobacteriia</taxon>
        <taxon>Flavobacteriales</taxon>
        <taxon>Flavobacteriaceae</taxon>
        <taxon>Robiginitalea</taxon>
    </lineage>
</organism>
<evidence type="ECO:0000313" key="23">
    <source>
        <dbReference type="Proteomes" id="UP000199534"/>
    </source>
</evidence>
<feature type="binding site" evidence="17">
    <location>
        <position position="442"/>
    </location>
    <ligand>
        <name>AMP</name>
        <dbReference type="ChEBI" id="CHEBI:456215"/>
    </ligand>
</feature>
<evidence type="ECO:0000256" key="4">
    <source>
        <dbReference type="ARBA" id="ARBA00009524"/>
    </source>
</evidence>
<dbReference type="Proteomes" id="UP000199534">
    <property type="component" value="Unassembled WGS sequence"/>
</dbReference>
<comment type="caution">
    <text evidence="18">Lacks conserved residue(s) required for the propagation of feature annotation.</text>
</comment>
<dbReference type="InterPro" id="IPR017953">
    <property type="entry name" value="Carbohydrate_kinase_pred_CS"/>
</dbReference>
<evidence type="ECO:0000256" key="9">
    <source>
        <dbReference type="ARBA" id="ARBA00022958"/>
    </source>
</evidence>
<evidence type="ECO:0000256" key="15">
    <source>
        <dbReference type="ARBA" id="ARBA00048238"/>
    </source>
</evidence>
<dbReference type="Pfam" id="PF03853">
    <property type="entry name" value="YjeF_N"/>
    <property type="match status" value="1"/>
</dbReference>
<evidence type="ECO:0000256" key="17">
    <source>
        <dbReference type="HAMAP-Rule" id="MF_01965"/>
    </source>
</evidence>
<dbReference type="GO" id="GO:0016301">
    <property type="term" value="F:kinase activity"/>
    <property type="evidence" value="ECO:0007669"/>
    <property type="project" value="UniProtKB-KW"/>
</dbReference>
<keyword evidence="11 18" id="KW-0413">Isomerase</keyword>
<feature type="binding site" evidence="18">
    <location>
        <position position="162"/>
    </location>
    <ligand>
        <name>K(+)</name>
        <dbReference type="ChEBI" id="CHEBI:29103"/>
    </ligand>
</feature>
<keyword evidence="9 18" id="KW-0630">Potassium</keyword>
<dbReference type="InterPro" id="IPR004443">
    <property type="entry name" value="YjeF_N_dom"/>
</dbReference>
<dbReference type="InterPro" id="IPR036652">
    <property type="entry name" value="YjeF_N_dom_sf"/>
</dbReference>
<feature type="domain" description="YjeF N-terminal" evidence="21">
    <location>
        <begin position="9"/>
        <end position="221"/>
    </location>
</feature>
<dbReference type="PROSITE" id="PS01050">
    <property type="entry name" value="YJEF_C_2"/>
    <property type="match status" value="1"/>
</dbReference>
<dbReference type="NCBIfam" id="TIGR00196">
    <property type="entry name" value="yjeF_cterm"/>
    <property type="match status" value="1"/>
</dbReference>
<evidence type="ECO:0000256" key="13">
    <source>
        <dbReference type="ARBA" id="ARBA00023268"/>
    </source>
</evidence>
<dbReference type="GO" id="GO:0046872">
    <property type="term" value="F:metal ion binding"/>
    <property type="evidence" value="ECO:0007669"/>
    <property type="project" value="UniProtKB-UniRule"/>
</dbReference>
<dbReference type="GO" id="GO:0052855">
    <property type="term" value="F:ADP-dependent NAD(P)H-hydrate dehydratase activity"/>
    <property type="evidence" value="ECO:0007669"/>
    <property type="project" value="UniProtKB-UniRule"/>
</dbReference>
<dbReference type="HAMAP" id="MF_01965">
    <property type="entry name" value="NADHX_dehydratase"/>
    <property type="match status" value="1"/>
</dbReference>
<feature type="binding site" evidence="18">
    <location>
        <begin position="58"/>
        <end position="62"/>
    </location>
    <ligand>
        <name>(6S)-NADPHX</name>
        <dbReference type="ChEBI" id="CHEBI:64076"/>
    </ligand>
</feature>
<feature type="binding site" evidence="17">
    <location>
        <position position="443"/>
    </location>
    <ligand>
        <name>(6S)-NADPHX</name>
        <dbReference type="ChEBI" id="CHEBI:64076"/>
    </ligand>
</feature>
<dbReference type="SUPFAM" id="SSF53613">
    <property type="entry name" value="Ribokinase-like"/>
    <property type="match status" value="1"/>
</dbReference>
<dbReference type="EC" id="4.2.1.136" evidence="19"/>
<feature type="binding site" evidence="17">
    <location>
        <begin position="414"/>
        <end position="418"/>
    </location>
    <ligand>
        <name>AMP</name>
        <dbReference type="ChEBI" id="CHEBI:456215"/>
    </ligand>
</feature>
<dbReference type="InterPro" id="IPR029056">
    <property type="entry name" value="Ribokinase-like"/>
</dbReference>
<evidence type="ECO:0000256" key="16">
    <source>
        <dbReference type="ARBA" id="ARBA00049209"/>
    </source>
</evidence>
<dbReference type="GO" id="GO:0005524">
    <property type="term" value="F:ATP binding"/>
    <property type="evidence" value="ECO:0007669"/>
    <property type="project" value="UniProtKB-UniRule"/>
</dbReference>
<keyword evidence="8 17" id="KW-0521">NADP</keyword>
<gene>
    <name evidence="17" type="primary">nnrD</name>
    <name evidence="18" type="synonym">nnrE</name>
    <name evidence="22" type="ORF">SAMN04490243_2184</name>
</gene>
<feature type="binding site" evidence="18">
    <location>
        <position position="159"/>
    </location>
    <ligand>
        <name>(6S)-NADPHX</name>
        <dbReference type="ChEBI" id="CHEBI:64076"/>
    </ligand>
</feature>
<dbReference type="Pfam" id="PF01256">
    <property type="entry name" value="Carb_kinase"/>
    <property type="match status" value="1"/>
</dbReference>
<keyword evidence="6 17" id="KW-0547">Nucleotide-binding</keyword>
<comment type="similarity">
    <text evidence="4 19">In the C-terminal section; belongs to the NnrD/CARKD family.</text>
</comment>
<evidence type="ECO:0000256" key="5">
    <source>
        <dbReference type="ARBA" id="ARBA00022723"/>
    </source>
</evidence>
<dbReference type="AlphaFoldDB" id="A0A1I6H3C4"/>
<dbReference type="PANTHER" id="PTHR12592">
    <property type="entry name" value="ATP-DEPENDENT (S)-NAD(P)H-HYDRATE DEHYDRATASE FAMILY MEMBER"/>
    <property type="match status" value="1"/>
</dbReference>
<dbReference type="GO" id="GO:0046496">
    <property type="term" value="P:nicotinamide nucleotide metabolic process"/>
    <property type="evidence" value="ECO:0007669"/>
    <property type="project" value="UniProtKB-UniRule"/>
</dbReference>
<dbReference type="EC" id="5.1.99.6" evidence="19"/>
<feature type="binding site" evidence="17">
    <location>
        <position position="328"/>
    </location>
    <ligand>
        <name>(6S)-NADPHX</name>
        <dbReference type="ChEBI" id="CHEBI:64076"/>
    </ligand>
</feature>